<name>A0ABM5N8D9_9BURK</name>
<dbReference type="GeneID" id="79938247"/>
<protein>
    <submittedName>
        <fullName evidence="2">Exopolysaccharide biosynthesis protein</fullName>
    </submittedName>
</protein>
<feature type="domain" description="Phosphodiester glycosidase" evidence="1">
    <location>
        <begin position="65"/>
        <end position="246"/>
    </location>
</feature>
<dbReference type="Pfam" id="PF09992">
    <property type="entry name" value="NAGPA"/>
    <property type="match status" value="1"/>
</dbReference>
<dbReference type="Proteomes" id="UP000003121">
    <property type="component" value="Chromosome"/>
</dbReference>
<gene>
    <name evidence="2" type="primary">xcbC</name>
    <name evidence="2" type="ORF">KUI_0010</name>
</gene>
<dbReference type="PANTHER" id="PTHR40446:SF2">
    <property type="entry name" value="N-ACETYLGLUCOSAMINE-1-PHOSPHODIESTER ALPHA-N-ACETYLGLUCOSAMINIDASE"/>
    <property type="match status" value="1"/>
</dbReference>
<evidence type="ECO:0000313" key="3">
    <source>
        <dbReference type="Proteomes" id="UP000003121"/>
    </source>
</evidence>
<sequence>MVILLTLFFVYSLPHAKAVSPCIDYSTKNEKRVHILAIDLSCPNIKIIGTPEGEADTTSSFALKNNVTVAINGTFFDENRSPMGLNVTSGLHIKPYKDTARYSFFACTKEKICFIEPSNSISTISLDWDFVISGWQTLKNGKFYCETQDQTSKCMRNGNYHHPRTALGLSKDGKILYMIVVEGRQLDFRGYTLSELAQEFKKLDVPLALNLDGGGSTTMVVKGVRVNRLPSGQFFIERSVANHIGIIDSTPN</sequence>
<evidence type="ECO:0000259" key="1">
    <source>
        <dbReference type="Pfam" id="PF09992"/>
    </source>
</evidence>
<proteinExistence type="predicted"/>
<keyword evidence="3" id="KW-1185">Reference proteome</keyword>
<evidence type="ECO:0000313" key="2">
    <source>
        <dbReference type="EMBL" id="AFN35116.1"/>
    </source>
</evidence>
<reference evidence="2 3" key="1">
    <citation type="journal article" date="2012" name="Vet. Microbiol.">
        <title>Comparative genomic analyses of the Taylorellae.</title>
        <authorList>
            <person name="Hauser H."/>
            <person name="Richter D.C."/>
            <person name="van Tonder A."/>
            <person name="Clark L."/>
            <person name="Preston A."/>
        </authorList>
    </citation>
    <scope>NUCLEOTIDE SEQUENCE [LARGE SCALE GENOMIC DNA]</scope>
    <source>
        <strain evidence="2 3">ATCC 35865</strain>
    </source>
</reference>
<dbReference type="InterPro" id="IPR018711">
    <property type="entry name" value="NAGPA"/>
</dbReference>
<organism evidence="2 3">
    <name type="scientific">Taylorella equigenitalis ATCC 35865</name>
    <dbReference type="NCBI Taxonomy" id="743973"/>
    <lineage>
        <taxon>Bacteria</taxon>
        <taxon>Pseudomonadati</taxon>
        <taxon>Pseudomonadota</taxon>
        <taxon>Betaproteobacteria</taxon>
        <taxon>Burkholderiales</taxon>
        <taxon>Alcaligenaceae</taxon>
        <taxon>Taylorella</taxon>
    </lineage>
</organism>
<dbReference type="EMBL" id="CP003264">
    <property type="protein sequence ID" value="AFN35116.1"/>
    <property type="molecule type" value="Genomic_DNA"/>
</dbReference>
<dbReference type="RefSeq" id="WP_014839989.1">
    <property type="nucleotide sequence ID" value="NC_018108.1"/>
</dbReference>
<accession>A0ABM5N8D9</accession>
<dbReference type="PANTHER" id="PTHR40446">
    <property type="entry name" value="N-ACETYLGLUCOSAMINE-1-PHOSPHODIESTER ALPHA-N-ACETYLGLUCOSAMINIDASE"/>
    <property type="match status" value="1"/>
</dbReference>